<dbReference type="InterPro" id="IPR005119">
    <property type="entry name" value="LysR_subst-bd"/>
</dbReference>
<dbReference type="Gene3D" id="3.40.190.290">
    <property type="match status" value="1"/>
</dbReference>
<feature type="domain" description="LysR substrate-binding" evidence="5">
    <location>
        <begin position="11"/>
        <end position="140"/>
    </location>
</feature>
<evidence type="ECO:0000256" key="1">
    <source>
        <dbReference type="ARBA" id="ARBA00009437"/>
    </source>
</evidence>
<keyword evidence="2" id="KW-0805">Transcription regulation</keyword>
<dbReference type="RefSeq" id="WP_025357628.1">
    <property type="nucleotide sequence ID" value="NZ_CP007155.1"/>
</dbReference>
<dbReference type="OrthoDB" id="3171102at2"/>
<dbReference type="GO" id="GO:0003700">
    <property type="term" value="F:DNA-binding transcription factor activity"/>
    <property type="evidence" value="ECO:0007669"/>
    <property type="project" value="TreeGrafter"/>
</dbReference>
<gene>
    <name evidence="6" type="ORF">KALB_4196</name>
</gene>
<dbReference type="EMBL" id="CP007155">
    <property type="protein sequence ID" value="AHH97559.1"/>
    <property type="molecule type" value="Genomic_DNA"/>
</dbReference>
<dbReference type="HOGENOM" id="CLU_1459532_0_0_11"/>
<dbReference type="KEGG" id="kal:KALB_4196"/>
<dbReference type="PANTHER" id="PTHR30346">
    <property type="entry name" value="TRANSCRIPTIONAL DUAL REGULATOR HCAR-RELATED"/>
    <property type="match status" value="1"/>
</dbReference>
<dbReference type="GO" id="GO:0003677">
    <property type="term" value="F:DNA binding"/>
    <property type="evidence" value="ECO:0007669"/>
    <property type="project" value="UniProtKB-KW"/>
</dbReference>
<reference evidence="6 7" key="1">
    <citation type="journal article" date="2014" name="BMC Genomics">
        <title>Complete genome sequence of producer of the glycopeptide antibiotic Aculeximycin Kutzneria albida DSM 43870T, a representative of minor genus of Pseudonocardiaceae.</title>
        <authorList>
            <person name="Rebets Y."/>
            <person name="Tokovenko B."/>
            <person name="Lushchyk I."/>
            <person name="Ruckert C."/>
            <person name="Zaburannyi N."/>
            <person name="Bechthold A."/>
            <person name="Kalinowski J."/>
            <person name="Luzhetskyy A."/>
        </authorList>
    </citation>
    <scope>NUCLEOTIDE SEQUENCE [LARGE SCALE GENOMIC DNA]</scope>
    <source>
        <strain evidence="6">DSM 43870</strain>
    </source>
</reference>
<keyword evidence="3" id="KW-0238">DNA-binding</keyword>
<dbReference type="STRING" id="1449976.KALB_4196"/>
<keyword evidence="7" id="KW-1185">Reference proteome</keyword>
<evidence type="ECO:0000256" key="4">
    <source>
        <dbReference type="ARBA" id="ARBA00023163"/>
    </source>
</evidence>
<accession>W5WHA7</accession>
<evidence type="ECO:0000259" key="5">
    <source>
        <dbReference type="Pfam" id="PF03466"/>
    </source>
</evidence>
<dbReference type="SUPFAM" id="SSF53850">
    <property type="entry name" value="Periplasmic binding protein-like II"/>
    <property type="match status" value="1"/>
</dbReference>
<dbReference type="Proteomes" id="UP000019225">
    <property type="component" value="Chromosome"/>
</dbReference>
<protein>
    <recommendedName>
        <fullName evidence="5">LysR substrate-binding domain-containing protein</fullName>
    </recommendedName>
</protein>
<dbReference type="GO" id="GO:0032993">
    <property type="term" value="C:protein-DNA complex"/>
    <property type="evidence" value="ECO:0007669"/>
    <property type="project" value="TreeGrafter"/>
</dbReference>
<comment type="similarity">
    <text evidence="1">Belongs to the LysR transcriptional regulatory family.</text>
</comment>
<evidence type="ECO:0000256" key="3">
    <source>
        <dbReference type="ARBA" id="ARBA00023125"/>
    </source>
</evidence>
<name>W5WHA7_9PSEU</name>
<dbReference type="eggNOG" id="COG0583">
    <property type="taxonomic scope" value="Bacteria"/>
</dbReference>
<evidence type="ECO:0000313" key="7">
    <source>
        <dbReference type="Proteomes" id="UP000019225"/>
    </source>
</evidence>
<evidence type="ECO:0000256" key="2">
    <source>
        <dbReference type="ARBA" id="ARBA00023015"/>
    </source>
</evidence>
<dbReference type="Pfam" id="PF03466">
    <property type="entry name" value="LysR_substrate"/>
    <property type="match status" value="1"/>
</dbReference>
<organism evidence="6 7">
    <name type="scientific">Kutzneria albida DSM 43870</name>
    <dbReference type="NCBI Taxonomy" id="1449976"/>
    <lineage>
        <taxon>Bacteria</taxon>
        <taxon>Bacillati</taxon>
        <taxon>Actinomycetota</taxon>
        <taxon>Actinomycetes</taxon>
        <taxon>Pseudonocardiales</taxon>
        <taxon>Pseudonocardiaceae</taxon>
        <taxon>Kutzneria</taxon>
    </lineage>
</organism>
<proteinExistence type="inferred from homology"/>
<sequence>MLERFDGIQPHHLLGLSVRTMVTEPVFVGVADGHPAVRDGMIDLADLAGCEWVLPPPHENAARIRFLDACESAGFTPKVRHYTSDAVTARAMVEAGCVCMAAPSFRSSGGVSAFPLRGDPLRAEVLFAMRANDTLDPTDRFFHCAALAYRAGVAANPHFQRWWDEHPQEHAELDAAITTGANTDP</sequence>
<dbReference type="AlphaFoldDB" id="W5WHA7"/>
<dbReference type="PANTHER" id="PTHR30346:SF30">
    <property type="entry name" value="SMALL NEUTRAL PROTEASE REGULATORY PROTEIN"/>
    <property type="match status" value="1"/>
</dbReference>
<evidence type="ECO:0000313" key="6">
    <source>
        <dbReference type="EMBL" id="AHH97559.1"/>
    </source>
</evidence>
<keyword evidence="4" id="KW-0804">Transcription</keyword>